<dbReference type="GO" id="GO:0019825">
    <property type="term" value="F:oxygen binding"/>
    <property type="evidence" value="ECO:0007669"/>
    <property type="project" value="InterPro"/>
</dbReference>
<dbReference type="InParanoid" id="A0A1H9DVV3"/>
<sequence length="128" mass="14934">MTDITHRQDIDQLVAAFYTKATTDPTIGHIFTEVAKLNLEAHLPVIGDFWESVLLGNMVYRGNPMRKHLELAQETALQREHFDVWLGLWEETVRELFAGEKAELAIFRARNIGQLMLHKIKVMEEYRR</sequence>
<dbReference type="Gene3D" id="1.10.490.10">
    <property type="entry name" value="Globins"/>
    <property type="match status" value="1"/>
</dbReference>
<organism evidence="1 2">
    <name type="scientific">Neolewinella agarilytica</name>
    <dbReference type="NCBI Taxonomy" id="478744"/>
    <lineage>
        <taxon>Bacteria</taxon>
        <taxon>Pseudomonadati</taxon>
        <taxon>Bacteroidota</taxon>
        <taxon>Saprospiria</taxon>
        <taxon>Saprospirales</taxon>
        <taxon>Lewinellaceae</taxon>
        <taxon>Neolewinella</taxon>
    </lineage>
</organism>
<dbReference type="CDD" id="cd08916">
    <property type="entry name" value="TrHb3_P"/>
    <property type="match status" value="1"/>
</dbReference>
<evidence type="ECO:0000313" key="2">
    <source>
        <dbReference type="Proteomes" id="UP000199021"/>
    </source>
</evidence>
<dbReference type="AlphaFoldDB" id="A0A1H9DVV3"/>
<dbReference type="SUPFAM" id="SSF46458">
    <property type="entry name" value="Globin-like"/>
    <property type="match status" value="1"/>
</dbReference>
<dbReference type="OrthoDB" id="25954at2"/>
<evidence type="ECO:0000313" key="1">
    <source>
        <dbReference type="EMBL" id="SEQ17571.1"/>
    </source>
</evidence>
<reference evidence="2" key="1">
    <citation type="submission" date="2016-10" db="EMBL/GenBank/DDBJ databases">
        <authorList>
            <person name="Varghese N."/>
            <person name="Submissions S."/>
        </authorList>
    </citation>
    <scope>NUCLEOTIDE SEQUENCE [LARGE SCALE GENOMIC DNA]</scope>
    <source>
        <strain evidence="2">DSM 24740</strain>
    </source>
</reference>
<accession>A0A1H9DVV3</accession>
<name>A0A1H9DVV3_9BACT</name>
<dbReference type="EMBL" id="FOFB01000006">
    <property type="protein sequence ID" value="SEQ17571.1"/>
    <property type="molecule type" value="Genomic_DNA"/>
</dbReference>
<dbReference type="InterPro" id="IPR009050">
    <property type="entry name" value="Globin-like_sf"/>
</dbReference>
<proteinExistence type="predicted"/>
<dbReference type="InterPro" id="IPR012292">
    <property type="entry name" value="Globin/Proto"/>
</dbReference>
<protein>
    <submittedName>
        <fullName evidence="1">Hemoglobin</fullName>
    </submittedName>
</protein>
<gene>
    <name evidence="1" type="ORF">SAMN05444359_106151</name>
</gene>
<keyword evidence="2" id="KW-1185">Reference proteome</keyword>
<dbReference type="STRING" id="478744.SAMN05444359_106151"/>
<dbReference type="Proteomes" id="UP000199021">
    <property type="component" value="Unassembled WGS sequence"/>
</dbReference>
<dbReference type="GO" id="GO:0020037">
    <property type="term" value="F:heme binding"/>
    <property type="evidence" value="ECO:0007669"/>
    <property type="project" value="InterPro"/>
</dbReference>
<dbReference type="RefSeq" id="WP_090166829.1">
    <property type="nucleotide sequence ID" value="NZ_FOFB01000006.1"/>
</dbReference>